<evidence type="ECO:0000256" key="3">
    <source>
        <dbReference type="ARBA" id="ARBA00022679"/>
    </source>
</evidence>
<organism evidence="7 8">
    <name type="scientific">Sulfurimonas diazotrophicus</name>
    <dbReference type="NCBI Taxonomy" id="3131939"/>
    <lineage>
        <taxon>Bacteria</taxon>
        <taxon>Pseudomonadati</taxon>
        <taxon>Campylobacterota</taxon>
        <taxon>Epsilonproteobacteria</taxon>
        <taxon>Campylobacterales</taxon>
        <taxon>Sulfurimonadaceae</taxon>
        <taxon>Sulfurimonas</taxon>
    </lineage>
</organism>
<dbReference type="Proteomes" id="UP001447842">
    <property type="component" value="Chromosome"/>
</dbReference>
<dbReference type="InterPro" id="IPR015421">
    <property type="entry name" value="PyrdxlP-dep_Trfase_major"/>
</dbReference>
<dbReference type="Pfam" id="PF00155">
    <property type="entry name" value="Aminotran_1_2"/>
    <property type="match status" value="1"/>
</dbReference>
<proteinExistence type="inferred from homology"/>
<dbReference type="InterPro" id="IPR004839">
    <property type="entry name" value="Aminotransferase_I/II_large"/>
</dbReference>
<dbReference type="InterPro" id="IPR001917">
    <property type="entry name" value="Aminotrans_II_pyridoxalP_BS"/>
</dbReference>
<name>A0ABZ3HB02_9BACT</name>
<dbReference type="GO" id="GO:0008483">
    <property type="term" value="F:transaminase activity"/>
    <property type="evidence" value="ECO:0007669"/>
    <property type="project" value="UniProtKB-KW"/>
</dbReference>
<dbReference type="Gene3D" id="3.40.640.10">
    <property type="entry name" value="Type I PLP-dependent aspartate aminotransferase-like (Major domain)"/>
    <property type="match status" value="1"/>
</dbReference>
<comment type="cofactor">
    <cofactor evidence="1 5">
        <name>pyridoxal 5'-phosphate</name>
        <dbReference type="ChEBI" id="CHEBI:597326"/>
    </cofactor>
</comment>
<feature type="domain" description="Aminotransferase class I/classII large" evidence="6">
    <location>
        <begin position="27"/>
        <end position="342"/>
    </location>
</feature>
<keyword evidence="4 5" id="KW-0663">Pyridoxal phosphate</keyword>
<evidence type="ECO:0000256" key="5">
    <source>
        <dbReference type="RuleBase" id="RU003693"/>
    </source>
</evidence>
<dbReference type="SUPFAM" id="SSF53383">
    <property type="entry name" value="PLP-dependent transferases"/>
    <property type="match status" value="1"/>
</dbReference>
<reference evidence="7 8" key="1">
    <citation type="submission" date="2024-03" db="EMBL/GenBank/DDBJ databases">
        <title>Sulfurimonas sp. HSL3-1.</title>
        <authorList>
            <person name="Wang S."/>
        </authorList>
    </citation>
    <scope>NUCLEOTIDE SEQUENCE [LARGE SCALE GENOMIC DNA]</scope>
    <source>
        <strain evidence="7 8">HSL3-1</strain>
    </source>
</reference>
<dbReference type="InterPro" id="IPR050087">
    <property type="entry name" value="AON_synthase_class-II"/>
</dbReference>
<dbReference type="PANTHER" id="PTHR13693:SF77">
    <property type="entry name" value="8-AMINO-7-OXONONANOATE SYNTHASE"/>
    <property type="match status" value="1"/>
</dbReference>
<gene>
    <name evidence="7" type="ORF">WCY31_02095</name>
</gene>
<dbReference type="EMBL" id="CP147920">
    <property type="protein sequence ID" value="XAU15499.1"/>
    <property type="molecule type" value="Genomic_DNA"/>
</dbReference>
<dbReference type="PROSITE" id="PS00599">
    <property type="entry name" value="AA_TRANSFER_CLASS_2"/>
    <property type="match status" value="1"/>
</dbReference>
<evidence type="ECO:0000256" key="1">
    <source>
        <dbReference type="ARBA" id="ARBA00001933"/>
    </source>
</evidence>
<evidence type="ECO:0000313" key="8">
    <source>
        <dbReference type="Proteomes" id="UP001447842"/>
    </source>
</evidence>
<comment type="similarity">
    <text evidence="2">Belongs to the class-II pyridoxal-phosphate-dependent aminotransferase family. BioF subfamily.</text>
</comment>
<keyword evidence="8" id="KW-1185">Reference proteome</keyword>
<sequence>MKYYDNELAALKRSGRYRERRVFDPAITDLASNDYLGLAEKPELFNAAVARLSGERVHAPKASMLVNGYHAVHREFEAALCEANGFESGIVMGSGFNANLAMIEALVRRGDELFMDEKYHASGVLASKLVEGKVTLFGHNDAAELEKKLSASDARRRIIAVEGIYSMDGDLMAREIFELAERYDALLIVDEAHSSGVVGSRLLGVFDLYGITPKPNHIKMGTLGKAYGSFGAYVLSSSHIADYLVNRAKPVIYATAPSLFDTALAQASLHYILENGEELKAQIEARRAMMNGLLGTEADGLIAAVPVGDNRKVMAIQAALLEEGMLVGAIRQPTVERAIIRLIGRLGVEEGSLRRGCEIIARWVK</sequence>
<dbReference type="InterPro" id="IPR015424">
    <property type="entry name" value="PyrdxlP-dep_Trfase"/>
</dbReference>
<dbReference type="RefSeq" id="WP_345972948.1">
    <property type="nucleotide sequence ID" value="NZ_CP147920.1"/>
</dbReference>
<dbReference type="InterPro" id="IPR015422">
    <property type="entry name" value="PyrdxlP-dep_Trfase_small"/>
</dbReference>
<evidence type="ECO:0000256" key="2">
    <source>
        <dbReference type="ARBA" id="ARBA00010008"/>
    </source>
</evidence>
<protein>
    <submittedName>
        <fullName evidence="7">Pyridoxal phosphate-dependent aminotransferase family protein</fullName>
    </submittedName>
</protein>
<dbReference type="Gene3D" id="3.90.1150.10">
    <property type="entry name" value="Aspartate Aminotransferase, domain 1"/>
    <property type="match status" value="1"/>
</dbReference>
<evidence type="ECO:0000256" key="4">
    <source>
        <dbReference type="ARBA" id="ARBA00022898"/>
    </source>
</evidence>
<evidence type="ECO:0000259" key="6">
    <source>
        <dbReference type="Pfam" id="PF00155"/>
    </source>
</evidence>
<dbReference type="PANTHER" id="PTHR13693">
    <property type="entry name" value="CLASS II AMINOTRANSFERASE/8-AMINO-7-OXONONANOATE SYNTHASE"/>
    <property type="match status" value="1"/>
</dbReference>
<evidence type="ECO:0000313" key="7">
    <source>
        <dbReference type="EMBL" id="XAU15499.1"/>
    </source>
</evidence>
<keyword evidence="3" id="KW-0808">Transferase</keyword>
<keyword evidence="7" id="KW-0032">Aminotransferase</keyword>
<accession>A0ABZ3HB02</accession>